<dbReference type="InterPro" id="IPR003347">
    <property type="entry name" value="JmjC_dom"/>
</dbReference>
<proteinExistence type="predicted"/>
<dbReference type="SUPFAM" id="SSF51197">
    <property type="entry name" value="Clavaminate synthase-like"/>
    <property type="match status" value="1"/>
</dbReference>
<name>A0A2A4B5Y4_9SPHN</name>
<evidence type="ECO:0000259" key="1">
    <source>
        <dbReference type="PROSITE" id="PS51184"/>
    </source>
</evidence>
<keyword evidence="3" id="KW-1185">Reference proteome</keyword>
<dbReference type="OrthoDB" id="3776825at2"/>
<dbReference type="RefSeq" id="WP_096341453.1">
    <property type="nucleotide sequence ID" value="NZ_NWMW01000001.1"/>
</dbReference>
<gene>
    <name evidence="2" type="ORF">COC42_01100</name>
</gene>
<dbReference type="Proteomes" id="UP000218366">
    <property type="component" value="Unassembled WGS sequence"/>
</dbReference>
<comment type="caution">
    <text evidence="2">The sequence shown here is derived from an EMBL/GenBank/DDBJ whole genome shotgun (WGS) entry which is preliminary data.</text>
</comment>
<dbReference type="InterPro" id="IPR041667">
    <property type="entry name" value="Cupin_8"/>
</dbReference>
<feature type="domain" description="JmjC" evidence="1">
    <location>
        <begin position="85"/>
        <end position="246"/>
    </location>
</feature>
<dbReference type="PANTHER" id="PTHR12461">
    <property type="entry name" value="HYPOXIA-INDUCIBLE FACTOR 1 ALPHA INHIBITOR-RELATED"/>
    <property type="match status" value="1"/>
</dbReference>
<dbReference type="PANTHER" id="PTHR12461:SF105">
    <property type="entry name" value="HYPOXIA-INDUCIBLE FACTOR 1-ALPHA INHIBITOR"/>
    <property type="match status" value="1"/>
</dbReference>
<organism evidence="2 3">
    <name type="scientific">Sphingomonas spermidinifaciens</name>
    <dbReference type="NCBI Taxonomy" id="1141889"/>
    <lineage>
        <taxon>Bacteria</taxon>
        <taxon>Pseudomonadati</taxon>
        <taxon>Pseudomonadota</taxon>
        <taxon>Alphaproteobacteria</taxon>
        <taxon>Sphingomonadales</taxon>
        <taxon>Sphingomonadaceae</taxon>
        <taxon>Sphingomonas</taxon>
    </lineage>
</organism>
<dbReference type="SMART" id="SM00558">
    <property type="entry name" value="JmjC"/>
    <property type="match status" value="1"/>
</dbReference>
<dbReference type="Gene3D" id="2.60.120.650">
    <property type="entry name" value="Cupin"/>
    <property type="match status" value="1"/>
</dbReference>
<dbReference type="EMBL" id="NWMW01000001">
    <property type="protein sequence ID" value="PCD03054.1"/>
    <property type="molecule type" value="Genomic_DNA"/>
</dbReference>
<dbReference type="AlphaFoldDB" id="A0A2A4B5Y4"/>
<evidence type="ECO:0000313" key="3">
    <source>
        <dbReference type="Proteomes" id="UP000218366"/>
    </source>
</evidence>
<dbReference type="Pfam" id="PF13621">
    <property type="entry name" value="Cupin_8"/>
    <property type="match status" value="1"/>
</dbReference>
<protein>
    <submittedName>
        <fullName evidence="2">Transcriptional regulator</fullName>
    </submittedName>
</protein>
<accession>A0A2A4B5Y4</accession>
<reference evidence="2 3" key="1">
    <citation type="submission" date="2017-09" db="EMBL/GenBank/DDBJ databases">
        <title>Sphingomonas spermidinifaciens 9NM-10, whole genome shotgun sequence.</title>
        <authorList>
            <person name="Feng G."/>
            <person name="Zhu H."/>
        </authorList>
    </citation>
    <scope>NUCLEOTIDE SEQUENCE [LARGE SCALE GENOMIC DNA]</scope>
    <source>
        <strain evidence="2 3">9NM-10</strain>
    </source>
</reference>
<evidence type="ECO:0000313" key="2">
    <source>
        <dbReference type="EMBL" id="PCD03054.1"/>
    </source>
</evidence>
<sequence length="287" mass="31775">MTQIFDDGARSTFDALYPETAGKLTHGLVGHKLFELESLVALAQRMRPVDVEQNLADLPIGVDPDAVRDNGLSFADTIRSIEENGSWMVLKFVEQDPAYKALMDEVLDEIAPLAAPSTGPMLKREAFIFVSSPKAVTPFHFDPEHNILLQLRGSKTMTVFDPADHDVVKPEAHEAFHRGAHRNLPFRDEIKDRGQPITIAPGEAIYVPVKAPHWVQNGPATSVSFSITWRSGWSYREQYAHNLNAMLRDVGLSPSAPKRYPAQNLAKSTAYRAIAKARRVAGIDKPG</sequence>
<dbReference type="PROSITE" id="PS51184">
    <property type="entry name" value="JMJC"/>
    <property type="match status" value="1"/>
</dbReference>